<sequence length="319" mass="34964">MSVPSISKLKNLAEDIYVEARKEGTLSSLTPRLVRQKIEEKLGLEKGVLDEKKYKTAIGDAITEARNKPQKANDDEAGGTSEEEKKGEESEKEDNKINLESKQPRGKKRKSVEASSKGRSKPSTKEKFKSAEFIAASDGEEDEADANPSRVSSEDDETKVNPPPKKHKKATPASSSPAKSEPSTSKGMSSPTLVEDNDTKMDSDMSDIVDEPKQKSKGKSKGKQASTKKGKGEKKSTATLSKDEATIKRLKGFVIACGVRKVWSKLFEGIEDQPSKQIQMLRDMLTDMGMTGRPSMEQAKAIKAKRDLASELGVFFLHN</sequence>
<evidence type="ECO:0008006" key="4">
    <source>
        <dbReference type="Google" id="ProtNLM"/>
    </source>
</evidence>
<dbReference type="PANTHER" id="PTHR15410">
    <property type="entry name" value="HIRA-INTERACTING PROTEIN 3"/>
    <property type="match status" value="1"/>
</dbReference>
<feature type="compositionally biased region" description="Basic residues" evidence="1">
    <location>
        <begin position="215"/>
        <end position="232"/>
    </location>
</feature>
<feature type="compositionally biased region" description="Basic and acidic residues" evidence="1">
    <location>
        <begin position="82"/>
        <end position="103"/>
    </location>
</feature>
<feature type="compositionally biased region" description="Low complexity" evidence="1">
    <location>
        <begin position="171"/>
        <end position="186"/>
    </location>
</feature>
<name>A0ABR2ZG07_9AGAR</name>
<gene>
    <name evidence="2" type="ORF">AAF712_012609</name>
</gene>
<evidence type="ECO:0000313" key="3">
    <source>
        <dbReference type="Proteomes" id="UP001437256"/>
    </source>
</evidence>
<dbReference type="PANTHER" id="PTHR15410:SF2">
    <property type="entry name" value="HIRA-INTERACTING PROTEIN 3"/>
    <property type="match status" value="1"/>
</dbReference>
<organism evidence="2 3">
    <name type="scientific">Marasmius tenuissimus</name>
    <dbReference type="NCBI Taxonomy" id="585030"/>
    <lineage>
        <taxon>Eukaryota</taxon>
        <taxon>Fungi</taxon>
        <taxon>Dikarya</taxon>
        <taxon>Basidiomycota</taxon>
        <taxon>Agaricomycotina</taxon>
        <taxon>Agaricomycetes</taxon>
        <taxon>Agaricomycetidae</taxon>
        <taxon>Agaricales</taxon>
        <taxon>Marasmiineae</taxon>
        <taxon>Marasmiaceae</taxon>
        <taxon>Marasmius</taxon>
    </lineage>
</organism>
<dbReference type="Proteomes" id="UP001437256">
    <property type="component" value="Unassembled WGS sequence"/>
</dbReference>
<proteinExistence type="predicted"/>
<accession>A0ABR2ZG07</accession>
<evidence type="ECO:0000256" key="1">
    <source>
        <dbReference type="SAM" id="MobiDB-lite"/>
    </source>
</evidence>
<feature type="region of interest" description="Disordered" evidence="1">
    <location>
        <begin position="60"/>
        <end position="241"/>
    </location>
</feature>
<protein>
    <recommendedName>
        <fullName evidence="4">DEK C-terminal domain-containing protein</fullName>
    </recommendedName>
</protein>
<feature type="compositionally biased region" description="Basic and acidic residues" evidence="1">
    <location>
        <begin position="63"/>
        <end position="74"/>
    </location>
</feature>
<reference evidence="2 3" key="1">
    <citation type="submission" date="2024-05" db="EMBL/GenBank/DDBJ databases">
        <title>A draft genome resource for the thread blight pathogen Marasmius tenuissimus strain MS-2.</title>
        <authorList>
            <person name="Yulfo-Soto G.E."/>
            <person name="Baruah I.K."/>
            <person name="Amoako-Attah I."/>
            <person name="Bukari Y."/>
            <person name="Meinhardt L.W."/>
            <person name="Bailey B.A."/>
            <person name="Cohen S.P."/>
        </authorList>
    </citation>
    <scope>NUCLEOTIDE SEQUENCE [LARGE SCALE GENOMIC DNA]</scope>
    <source>
        <strain evidence="2 3">MS-2</strain>
    </source>
</reference>
<evidence type="ECO:0000313" key="2">
    <source>
        <dbReference type="EMBL" id="KAL0060606.1"/>
    </source>
</evidence>
<comment type="caution">
    <text evidence="2">The sequence shown here is derived from an EMBL/GenBank/DDBJ whole genome shotgun (WGS) entry which is preliminary data.</text>
</comment>
<keyword evidence="3" id="KW-1185">Reference proteome</keyword>
<dbReference type="InterPro" id="IPR037647">
    <property type="entry name" value="HIRIP3"/>
</dbReference>
<dbReference type="EMBL" id="JBBXMP010000168">
    <property type="protein sequence ID" value="KAL0060606.1"/>
    <property type="molecule type" value="Genomic_DNA"/>
</dbReference>